<comment type="caution">
    <text evidence="2">The sequence shown here is derived from an EMBL/GenBank/DDBJ whole genome shotgun (WGS) entry which is preliminary data.</text>
</comment>
<gene>
    <name evidence="2" type="ORF">ACFP3M_17095</name>
</gene>
<dbReference type="EMBL" id="JBHSPW010000007">
    <property type="protein sequence ID" value="MFC5894531.1"/>
    <property type="molecule type" value="Genomic_DNA"/>
</dbReference>
<evidence type="ECO:0000256" key="1">
    <source>
        <dbReference type="SAM" id="MobiDB-lite"/>
    </source>
</evidence>
<dbReference type="RefSeq" id="WP_345089035.1">
    <property type="nucleotide sequence ID" value="NZ_BAAAWG010000015.1"/>
</dbReference>
<name>A0ABW1FMC1_9ACTN</name>
<proteinExistence type="predicted"/>
<feature type="region of interest" description="Disordered" evidence="1">
    <location>
        <begin position="1"/>
        <end position="20"/>
    </location>
</feature>
<organism evidence="2 3">
    <name type="scientific">Streptomyces ramulosus</name>
    <dbReference type="NCBI Taxonomy" id="47762"/>
    <lineage>
        <taxon>Bacteria</taxon>
        <taxon>Bacillati</taxon>
        <taxon>Actinomycetota</taxon>
        <taxon>Actinomycetes</taxon>
        <taxon>Kitasatosporales</taxon>
        <taxon>Streptomycetaceae</taxon>
        <taxon>Streptomyces</taxon>
    </lineage>
</organism>
<feature type="region of interest" description="Disordered" evidence="1">
    <location>
        <begin position="115"/>
        <end position="153"/>
    </location>
</feature>
<sequence length="220" mass="24744">MKIRFTGTLPDHPEANRGANSLKAGTEYEVLETYATADGPNYFRVESFPGRLPALFDSRLFEITDPETPATWRASLSPYGSFSMSPPAWSAPGFWEALMDAEEWAVSQYREEKAKITSPCPSPRSGPWLPGSPTPDDGTDRPNSSSKTRTGFIEAGDDQGKYVKIEELPDTPPSYLITLAKDADFTQGCGDYWVEDKESLKQFIREGYWEVNWFQFPEYP</sequence>
<protein>
    <submittedName>
        <fullName evidence="2">Uncharacterized protein</fullName>
    </submittedName>
</protein>
<evidence type="ECO:0000313" key="3">
    <source>
        <dbReference type="Proteomes" id="UP001596241"/>
    </source>
</evidence>
<reference evidence="3" key="1">
    <citation type="journal article" date="2019" name="Int. J. Syst. Evol. Microbiol.">
        <title>The Global Catalogue of Microorganisms (GCM) 10K type strain sequencing project: providing services to taxonomists for standard genome sequencing and annotation.</title>
        <authorList>
            <consortium name="The Broad Institute Genomics Platform"/>
            <consortium name="The Broad Institute Genome Sequencing Center for Infectious Disease"/>
            <person name="Wu L."/>
            <person name="Ma J."/>
        </authorList>
    </citation>
    <scope>NUCLEOTIDE SEQUENCE [LARGE SCALE GENOMIC DNA]</scope>
    <source>
        <strain evidence="3">CGMCC 1.15809</strain>
    </source>
</reference>
<evidence type="ECO:0000313" key="2">
    <source>
        <dbReference type="EMBL" id="MFC5894531.1"/>
    </source>
</evidence>
<keyword evidence="3" id="KW-1185">Reference proteome</keyword>
<accession>A0ABW1FMC1</accession>
<dbReference type="Proteomes" id="UP001596241">
    <property type="component" value="Unassembled WGS sequence"/>
</dbReference>